<accession>A0A8I5NAU3</accession>
<dbReference type="Pfam" id="PF13853">
    <property type="entry name" value="7tm_4"/>
    <property type="match status" value="1"/>
</dbReference>
<comment type="subcellular location">
    <subcellularLocation>
        <location evidence="11">Cell membrane</location>
        <topology evidence="11">Multi-pass membrane protein</topology>
    </subcellularLocation>
    <subcellularLocation>
        <location evidence="1">Membrane</location>
        <topology evidence="1">Multi-pass membrane protein</topology>
    </subcellularLocation>
</comment>
<keyword evidence="9 10" id="KW-0807">Transducer</keyword>
<feature type="transmembrane region" description="Helical" evidence="11">
    <location>
        <begin position="220"/>
        <end position="246"/>
    </location>
</feature>
<dbReference type="PROSITE" id="PS00237">
    <property type="entry name" value="G_PROTEIN_RECEP_F1_1"/>
    <property type="match status" value="1"/>
</dbReference>
<feature type="transmembrane region" description="Helical" evidence="11">
    <location>
        <begin position="125"/>
        <end position="143"/>
    </location>
</feature>
<comment type="similarity">
    <text evidence="10">Belongs to the G-protein coupled receptor 1 family.</text>
</comment>
<keyword evidence="2 11" id="KW-0716">Sensory transduction</keyword>
<keyword evidence="14" id="KW-1185">Reference proteome</keyword>
<evidence type="ECO:0000256" key="10">
    <source>
        <dbReference type="RuleBase" id="RU000688"/>
    </source>
</evidence>
<keyword evidence="7 11" id="KW-0472">Membrane</keyword>
<dbReference type="Ensembl" id="ENSPANT00000071372.1">
    <property type="protein sequence ID" value="ENSPANP00000050347.1"/>
    <property type="gene ID" value="ENSPANG00000039991.1"/>
</dbReference>
<evidence type="ECO:0000256" key="7">
    <source>
        <dbReference type="ARBA" id="ARBA00023136"/>
    </source>
</evidence>
<dbReference type="GO" id="GO:0005886">
    <property type="term" value="C:plasma membrane"/>
    <property type="evidence" value="ECO:0007669"/>
    <property type="project" value="UniProtKB-SubCell"/>
</dbReference>
<evidence type="ECO:0000313" key="14">
    <source>
        <dbReference type="Proteomes" id="UP000028761"/>
    </source>
</evidence>
<evidence type="ECO:0000256" key="3">
    <source>
        <dbReference type="ARBA" id="ARBA00022692"/>
    </source>
</evidence>
<dbReference type="Proteomes" id="UP000028761">
    <property type="component" value="Chromosome 20"/>
</dbReference>
<dbReference type="PANTHER" id="PTHR48001">
    <property type="entry name" value="OLFACTORY RECEPTOR"/>
    <property type="match status" value="1"/>
</dbReference>
<reference evidence="13 14" key="1">
    <citation type="submission" date="2012-03" db="EMBL/GenBank/DDBJ databases">
        <title>Whole Genome Assembly of Papio anubis.</title>
        <authorList>
            <person name="Liu Y.L."/>
            <person name="Abraham K.A."/>
            <person name="Akbar H.A."/>
            <person name="Ali S.A."/>
            <person name="Anosike U.A."/>
            <person name="Aqrawi P.A."/>
            <person name="Arias F.A."/>
            <person name="Attaway T.A."/>
            <person name="Awwad R.A."/>
            <person name="Babu C.B."/>
            <person name="Bandaranaike D.B."/>
            <person name="Battles P.B."/>
            <person name="Bell A.B."/>
            <person name="Beltran B.B."/>
            <person name="Berhane-Mersha D.B."/>
            <person name="Bess C.B."/>
            <person name="Bickham C.B."/>
            <person name="Bolden T.B."/>
            <person name="Carter K.C."/>
            <person name="Chau D.C."/>
            <person name="Chavez A.C."/>
            <person name="Clerc-Blankenburg K.C."/>
            <person name="Coyle M.C."/>
            <person name="Dao M.D."/>
            <person name="Davila M.L.D."/>
            <person name="Davy-Carroll L.D."/>
            <person name="Denson S.D."/>
            <person name="Dinh H.D."/>
            <person name="Fernandez S.F."/>
            <person name="Fernando P.F."/>
            <person name="Forbes L.F."/>
            <person name="Francis C.F."/>
            <person name="Francisco L.F."/>
            <person name="Fu Q.F."/>
            <person name="Garcia-Iii R.G."/>
            <person name="Garrett T.G."/>
            <person name="Gross S.G."/>
            <person name="Gubbala S.G."/>
            <person name="Hirani K.H."/>
            <person name="Hogues M.H."/>
            <person name="Hollins B.H."/>
            <person name="Jackson L.J."/>
            <person name="Javaid M.J."/>
            <person name="Jhangiani S.J."/>
            <person name="Johnson A.J."/>
            <person name="Johnson B.J."/>
            <person name="Jones J.J."/>
            <person name="Joshi V.J."/>
            <person name="Kalu J.K."/>
            <person name="Khan N.K."/>
            <person name="Korchina V.K."/>
            <person name="Kovar C.K."/>
            <person name="Lago L.L."/>
            <person name="Lara F.L."/>
            <person name="Le T.-K.L."/>
            <person name="Lee S.L."/>
            <person name="Legall-Iii F.L."/>
            <person name="Lemon S.L."/>
            <person name="Liu J.L."/>
            <person name="Liu Y.-S.L."/>
            <person name="Liyanage D.L."/>
            <person name="Lopez J.L."/>
            <person name="Lorensuhewa L.L."/>
            <person name="Mata R.M."/>
            <person name="Mathew T.M."/>
            <person name="Mercado C.M."/>
            <person name="Mercado I.M."/>
            <person name="Morales K.M."/>
            <person name="Morgan M.M."/>
            <person name="Munidasa M.M."/>
            <person name="Ngo D.N."/>
            <person name="Nguyen L.N."/>
            <person name="Nguyen T.N."/>
            <person name="Nguyen N.N."/>
            <person name="Obregon M.O."/>
            <person name="Okwuonu G.O."/>
            <person name="Ongeri F.O."/>
            <person name="Onwere C.O."/>
            <person name="Osifeso I.O."/>
            <person name="Parra A.P."/>
            <person name="Patil S.P."/>
            <person name="Perez A.P."/>
            <person name="Perez Y.P."/>
            <person name="Pham C.P."/>
            <person name="Pu L.-L.P."/>
            <person name="Puazo M.P."/>
            <person name="Quiroz J.Q."/>
            <person name="Rouhana J.R."/>
            <person name="Ruiz M.R."/>
            <person name="Ruiz S.-J.R."/>
            <person name="Saada N.S."/>
            <person name="Santibanez J.S."/>
            <person name="Scheel M.S."/>
            <person name="Schneider B.S."/>
            <person name="Simmons D.S."/>
            <person name="Sisson I.S."/>
            <person name="Tang L.-Y.T."/>
            <person name="Thornton R.T."/>
            <person name="Tisius J.T."/>
            <person name="Toledanes G.T."/>
            <person name="Trejos Z.T."/>
            <person name="Usmani K.U."/>
            <person name="Varghese R.V."/>
            <person name="Vattathil S.V."/>
            <person name="Vee V.V."/>
            <person name="Walker D.W."/>
            <person name="Weissenberger G.W."/>
            <person name="White C.W."/>
            <person name="Williams A.W."/>
            <person name="Woodworth J.W."/>
            <person name="Wright R.W."/>
            <person name="Zhu Y.Z."/>
            <person name="Han Y.H."/>
            <person name="Newsham I.N."/>
            <person name="Nazareth L.N."/>
            <person name="Worley K.W."/>
            <person name="Muzny D.M."/>
            <person name="Rogers J.R."/>
            <person name="Gibbs R.G."/>
        </authorList>
    </citation>
    <scope>NUCLEOTIDE SEQUENCE [LARGE SCALE GENOMIC DNA]</scope>
</reference>
<keyword evidence="6 10" id="KW-0297">G-protein coupled receptor</keyword>
<dbReference type="InterPro" id="IPR017452">
    <property type="entry name" value="GPCR_Rhodpsn_7TM"/>
</dbReference>
<evidence type="ECO:0000256" key="6">
    <source>
        <dbReference type="ARBA" id="ARBA00023040"/>
    </source>
</evidence>
<keyword evidence="3 10" id="KW-0812">Transmembrane</keyword>
<feature type="transmembrane region" description="Helical" evidence="11">
    <location>
        <begin position="49"/>
        <end position="73"/>
    </location>
</feature>
<dbReference type="PRINTS" id="PR00245">
    <property type="entry name" value="OLFACTORYR"/>
</dbReference>
<keyword evidence="8 10" id="KW-0675">Receptor</keyword>
<proteinExistence type="inferred from homology"/>
<protein>
    <recommendedName>
        <fullName evidence="11">Olfactory receptor</fullName>
    </recommendedName>
</protein>
<evidence type="ECO:0000256" key="11">
    <source>
        <dbReference type="RuleBase" id="RU363047"/>
    </source>
</evidence>
<evidence type="ECO:0000256" key="2">
    <source>
        <dbReference type="ARBA" id="ARBA00022606"/>
    </source>
</evidence>
<keyword evidence="4 11" id="KW-0552">Olfaction</keyword>
<dbReference type="Gene3D" id="1.20.1070.10">
    <property type="entry name" value="Rhodopsin 7-helix transmembrane proteins"/>
    <property type="match status" value="1"/>
</dbReference>
<evidence type="ECO:0000256" key="8">
    <source>
        <dbReference type="ARBA" id="ARBA00023170"/>
    </source>
</evidence>
<evidence type="ECO:0000256" key="9">
    <source>
        <dbReference type="ARBA" id="ARBA00023224"/>
    </source>
</evidence>
<dbReference type="InterPro" id="IPR000276">
    <property type="entry name" value="GPCR_Rhodpsn"/>
</dbReference>
<reference evidence="13" key="3">
    <citation type="submission" date="2025-09" db="UniProtKB">
        <authorList>
            <consortium name="Ensembl"/>
        </authorList>
    </citation>
    <scope>IDENTIFICATION</scope>
</reference>
<name>A0A8I5NAU3_PAPAN</name>
<dbReference type="GO" id="GO:0004984">
    <property type="term" value="F:olfactory receptor activity"/>
    <property type="evidence" value="ECO:0007669"/>
    <property type="project" value="InterPro"/>
</dbReference>
<dbReference type="SUPFAM" id="SSF81321">
    <property type="entry name" value="Family A G protein-coupled receptor-like"/>
    <property type="match status" value="1"/>
</dbReference>
<dbReference type="GeneTree" id="ENSGT00940000162852"/>
<sequence>MASLTPGSVWFFSLFVPTRQRPYMEPENRTEISEFFLQGLSEKPEHQTLLFTMFLSTYLVTIIGNVLIILAIITDSHLHTPMYFFLFNLSLVDILLSSTTVPKMLVNIQTQSRAITFAGCLTQMYAFHLFGTMDSFLLAVMAIDRFVAIVHPLRYLVLMCPRVCGLLLGVSWVITNLQSLIHTCLMVQLTFCASSEISHFFCDLMPLLKLSCSDTHTNELMIFASGIVMGTSPLSCILLSYIRIFWTVFKIPSARGKWKAFSTCGSHLTVVSLFYGTIFAMYLQPASPSSSQKDKAATLMCGVVIPMLNPFIYSLRNKDVKAALGKLIGKVAIPCPRPEQFLDVYHVPGSLLGARDREMHPIPYPRGVQSLGGNRDTE</sequence>
<organism evidence="13 14">
    <name type="scientific">Papio anubis</name>
    <name type="common">Olive baboon</name>
    <dbReference type="NCBI Taxonomy" id="9555"/>
    <lineage>
        <taxon>Eukaryota</taxon>
        <taxon>Metazoa</taxon>
        <taxon>Chordata</taxon>
        <taxon>Craniata</taxon>
        <taxon>Vertebrata</taxon>
        <taxon>Euteleostomi</taxon>
        <taxon>Mammalia</taxon>
        <taxon>Eutheria</taxon>
        <taxon>Euarchontoglires</taxon>
        <taxon>Primates</taxon>
        <taxon>Haplorrhini</taxon>
        <taxon>Catarrhini</taxon>
        <taxon>Cercopithecidae</taxon>
        <taxon>Cercopithecinae</taxon>
        <taxon>Papio</taxon>
    </lineage>
</organism>
<evidence type="ECO:0000256" key="4">
    <source>
        <dbReference type="ARBA" id="ARBA00022725"/>
    </source>
</evidence>
<evidence type="ECO:0000256" key="5">
    <source>
        <dbReference type="ARBA" id="ARBA00022989"/>
    </source>
</evidence>
<evidence type="ECO:0000256" key="1">
    <source>
        <dbReference type="ARBA" id="ARBA00004141"/>
    </source>
</evidence>
<dbReference type="CDD" id="cd15918">
    <property type="entry name" value="7tmA_OR1_7-like"/>
    <property type="match status" value="1"/>
</dbReference>
<dbReference type="PRINTS" id="PR00237">
    <property type="entry name" value="GPCRRHODOPSN"/>
</dbReference>
<dbReference type="PROSITE" id="PS50262">
    <property type="entry name" value="G_PROTEIN_RECEP_F1_2"/>
    <property type="match status" value="1"/>
</dbReference>
<feature type="transmembrane region" description="Helical" evidence="11">
    <location>
        <begin position="296"/>
        <end position="315"/>
    </location>
</feature>
<feature type="domain" description="G-protein coupled receptors family 1 profile" evidence="12">
    <location>
        <begin position="64"/>
        <end position="313"/>
    </location>
</feature>
<keyword evidence="5 11" id="KW-1133">Transmembrane helix</keyword>
<reference evidence="13" key="2">
    <citation type="submission" date="2025-08" db="UniProtKB">
        <authorList>
            <consortium name="Ensembl"/>
        </authorList>
    </citation>
    <scope>IDENTIFICATION</scope>
</reference>
<keyword evidence="11" id="KW-1003">Cell membrane</keyword>
<dbReference type="InterPro" id="IPR000725">
    <property type="entry name" value="Olfact_rcpt"/>
</dbReference>
<feature type="transmembrane region" description="Helical" evidence="11">
    <location>
        <begin position="85"/>
        <end position="105"/>
    </location>
</feature>
<feature type="transmembrane region" description="Helical" evidence="11">
    <location>
        <begin position="155"/>
        <end position="174"/>
    </location>
</feature>
<dbReference type="AlphaFoldDB" id="A0A8I5NAU3"/>
<dbReference type="FunFam" id="1.20.1070.10:FF:000009">
    <property type="entry name" value="Olfactory receptor"/>
    <property type="match status" value="1"/>
</dbReference>
<evidence type="ECO:0000313" key="13">
    <source>
        <dbReference type="Ensembl" id="ENSPANP00000050347.1"/>
    </source>
</evidence>
<dbReference type="GO" id="GO:0004930">
    <property type="term" value="F:G protein-coupled receptor activity"/>
    <property type="evidence" value="ECO:0007669"/>
    <property type="project" value="UniProtKB-KW"/>
</dbReference>
<gene>
    <name evidence="13" type="primary">OR1I1</name>
</gene>
<evidence type="ECO:0000259" key="12">
    <source>
        <dbReference type="PROSITE" id="PS50262"/>
    </source>
</evidence>
<feature type="transmembrane region" description="Helical" evidence="11">
    <location>
        <begin position="266"/>
        <end position="284"/>
    </location>
</feature>
<dbReference type="OMA" id="KAATLMC"/>